<organism evidence="1 2">
    <name type="scientific">Candidatus Bodocaedibacter vickermanii</name>
    <dbReference type="NCBI Taxonomy" id="2741701"/>
    <lineage>
        <taxon>Bacteria</taxon>
        <taxon>Pseudomonadati</taxon>
        <taxon>Pseudomonadota</taxon>
        <taxon>Alphaproteobacteria</taxon>
        <taxon>Holosporales</taxon>
        <taxon>Candidatus Paracaedibacteraceae</taxon>
        <taxon>Candidatus Bodocaedibacter</taxon>
    </lineage>
</organism>
<dbReference type="Proteomes" id="UP000594001">
    <property type="component" value="Chromosome"/>
</dbReference>
<dbReference type="GO" id="GO:0044781">
    <property type="term" value="P:bacterial-type flagellum organization"/>
    <property type="evidence" value="ECO:0007669"/>
    <property type="project" value="InterPro"/>
</dbReference>
<keyword evidence="2" id="KW-1185">Reference proteome</keyword>
<dbReference type="Pfam" id="PF10768">
    <property type="entry name" value="FliX"/>
    <property type="match status" value="1"/>
</dbReference>
<dbReference type="EMBL" id="CP054719">
    <property type="protein sequence ID" value="QOL19448.1"/>
    <property type="molecule type" value="Genomic_DNA"/>
</dbReference>
<dbReference type="KEGG" id="pbal:CPBP_00203"/>
<sequence>MLKMIDSLLHSSSLSKLIPLAAKRKKTMSTFDVDGEFGEGAPTEKATSAPIQAPQTIQSLSLLSISNTKNSHTQEIISYGDDLLNQLKTLQYQLLGNEVSHEQLHELETMFQTLPKELQSIPADLRGIVDDIQVRVAVELAKLSINR</sequence>
<protein>
    <submittedName>
        <fullName evidence="1">Class II flagellar assembly regulator</fullName>
    </submittedName>
</protein>
<reference evidence="1 2" key="1">
    <citation type="submission" date="2020-06" db="EMBL/GenBank/DDBJ databases">
        <title>The endosymbiont of the kinetoplastid Bodo saltans is a Paracaedibacter-like alpha-proteobacterium possessing a putative toxin-antitoxin system.</title>
        <authorList>
            <person name="Midha S."/>
            <person name="Rigden D.J."/>
            <person name="Siozios S."/>
            <person name="Hurst G.D.D."/>
            <person name="Jackson A.P."/>
        </authorList>
    </citation>
    <scope>NUCLEOTIDE SEQUENCE [LARGE SCALE GENOMIC DNA]</scope>
    <source>
        <strain evidence="1">Lake Konstanz</strain>
    </source>
</reference>
<evidence type="ECO:0000313" key="2">
    <source>
        <dbReference type="Proteomes" id="UP000594001"/>
    </source>
</evidence>
<gene>
    <name evidence="1" type="ORF">CPBP_00203</name>
</gene>
<dbReference type="InterPro" id="IPR019704">
    <property type="entry name" value="Flagellar_assmbl_FliX_class2"/>
</dbReference>
<keyword evidence="1" id="KW-0966">Cell projection</keyword>
<keyword evidence="1" id="KW-0969">Cilium</keyword>
<evidence type="ECO:0000313" key="1">
    <source>
        <dbReference type="EMBL" id="QOL19448.1"/>
    </source>
</evidence>
<dbReference type="RefSeq" id="WP_350332201.1">
    <property type="nucleotide sequence ID" value="NZ_CP054719.1"/>
</dbReference>
<keyword evidence="1" id="KW-0282">Flagellum</keyword>
<name>A0A7L9RST6_9PROT</name>
<accession>A0A7L9RST6</accession>
<proteinExistence type="predicted"/>
<dbReference type="AlphaFoldDB" id="A0A7L9RST6"/>